<gene>
    <name evidence="7" type="ORF">SAMN02910343_00993</name>
</gene>
<dbReference type="InterPro" id="IPR010149">
    <property type="entry name" value="CRISPR-assoc_prot_Csm2_III-A"/>
</dbReference>
<dbReference type="CDD" id="cd09647">
    <property type="entry name" value="Csm2_III-A"/>
    <property type="match status" value="1"/>
</dbReference>
<evidence type="ECO:0000256" key="4">
    <source>
        <dbReference type="ARBA" id="ARBA00022884"/>
    </source>
</evidence>
<dbReference type="RefSeq" id="WP_091364494.1">
    <property type="nucleotide sequence ID" value="NZ_FMXA01000011.1"/>
</dbReference>
<accession>A0A1G5W0X7</accession>
<evidence type="ECO:0000313" key="7">
    <source>
        <dbReference type="EMBL" id="SDA50855.1"/>
    </source>
</evidence>
<dbReference type="GO" id="GO:0051607">
    <property type="term" value="P:defense response to virus"/>
    <property type="evidence" value="ECO:0007669"/>
    <property type="project" value="UniProtKB-KW"/>
</dbReference>
<proteinExistence type="inferred from homology"/>
<evidence type="ECO:0000256" key="1">
    <source>
        <dbReference type="ARBA" id="ARBA00003640"/>
    </source>
</evidence>
<dbReference type="OrthoDB" id="1862673at2"/>
<evidence type="ECO:0000313" key="8">
    <source>
        <dbReference type="Proteomes" id="UP000199689"/>
    </source>
</evidence>
<sequence>MDNYVDRANQVMRKLKEKEDASNNNYKMVTTSQIRKFLAAVNRINGKIDQKKNGNKTSVARKIPEDLQMEIKFLKVKLAYQIGRAEDKRRNNPVKDFENKAELFKEIDGIGDSLEKYENFARYVEALVAFHKFYGGEED</sequence>
<reference evidence="7 8" key="1">
    <citation type="submission" date="2016-10" db="EMBL/GenBank/DDBJ databases">
        <authorList>
            <person name="de Groot N.N."/>
        </authorList>
    </citation>
    <scope>NUCLEOTIDE SEQUENCE [LARGE SCALE GENOMIC DNA]</scope>
    <source>
        <strain evidence="7 8">DSM 15230</strain>
    </source>
</reference>
<dbReference type="GO" id="GO:0003723">
    <property type="term" value="F:RNA binding"/>
    <property type="evidence" value="ECO:0007669"/>
    <property type="project" value="UniProtKB-KW"/>
</dbReference>
<dbReference type="STRING" id="209880.SAMN02910343_00993"/>
<dbReference type="GeneID" id="87756020"/>
<keyword evidence="4" id="KW-0694">RNA-binding</keyword>
<evidence type="ECO:0000256" key="6">
    <source>
        <dbReference type="ARBA" id="ARBA00031723"/>
    </source>
</evidence>
<protein>
    <recommendedName>
        <fullName evidence="3">CRISPR system Cms protein Csm2</fullName>
    </recommendedName>
    <alternativeName>
        <fullName evidence="6">CRISPR type III A-associated protein Csm2</fullName>
    </alternativeName>
</protein>
<dbReference type="Pfam" id="PF03750">
    <property type="entry name" value="Csm2_III-A"/>
    <property type="match status" value="1"/>
</dbReference>
<keyword evidence="8" id="KW-1185">Reference proteome</keyword>
<dbReference type="NCBIfam" id="TIGR01870">
    <property type="entry name" value="cas_TM1810_Csm2"/>
    <property type="match status" value="1"/>
</dbReference>
<name>A0A1G5W0X7_9FIRM</name>
<evidence type="ECO:0000256" key="3">
    <source>
        <dbReference type="ARBA" id="ARBA00016118"/>
    </source>
</evidence>
<comment type="similarity">
    <text evidence="2">Belongs to the CRISPR-associated Csm2 family.</text>
</comment>
<dbReference type="AlphaFoldDB" id="A0A1G5W0X7"/>
<evidence type="ECO:0000256" key="5">
    <source>
        <dbReference type="ARBA" id="ARBA00023118"/>
    </source>
</evidence>
<keyword evidence="5" id="KW-0051">Antiviral defense</keyword>
<dbReference type="EMBL" id="FMXA01000011">
    <property type="protein sequence ID" value="SDA50855.1"/>
    <property type="molecule type" value="Genomic_DNA"/>
</dbReference>
<comment type="function">
    <text evidence="1">This subunit may be involved in monitoring complementarity of crRNA and target RNA.</text>
</comment>
<dbReference type="Proteomes" id="UP000199689">
    <property type="component" value="Unassembled WGS sequence"/>
</dbReference>
<evidence type="ECO:0000256" key="2">
    <source>
        <dbReference type="ARBA" id="ARBA00006896"/>
    </source>
</evidence>
<organism evidence="7 8">
    <name type="scientific">Allisonella histaminiformans</name>
    <dbReference type="NCBI Taxonomy" id="209880"/>
    <lineage>
        <taxon>Bacteria</taxon>
        <taxon>Bacillati</taxon>
        <taxon>Bacillota</taxon>
        <taxon>Negativicutes</taxon>
        <taxon>Veillonellales</taxon>
        <taxon>Veillonellaceae</taxon>
        <taxon>Allisonella</taxon>
    </lineage>
</organism>